<gene>
    <name evidence="7 10" type="primary">ispG</name>
    <name evidence="10" type="synonym">gcpE</name>
    <name evidence="10" type="ORF">Ami3637_13340</name>
</gene>
<comment type="similarity">
    <text evidence="7">Belongs to the IspG family.</text>
</comment>
<evidence type="ECO:0000313" key="11">
    <source>
        <dbReference type="Proteomes" id="UP000463883"/>
    </source>
</evidence>
<feature type="binding site" evidence="7">
    <location>
        <position position="260"/>
    </location>
    <ligand>
        <name>[4Fe-4S] cluster</name>
        <dbReference type="ChEBI" id="CHEBI:49883"/>
    </ligand>
</feature>
<dbReference type="GO" id="GO:0141197">
    <property type="term" value="F:4-hydroxy-3-methylbut-2-enyl-diphosphate synthase activity (flavodoxin)"/>
    <property type="evidence" value="ECO:0007669"/>
    <property type="project" value="UniProtKB-EC"/>
</dbReference>
<dbReference type="Pfam" id="PF26540">
    <property type="entry name" value="GcpE_C"/>
    <property type="match status" value="1"/>
</dbReference>
<evidence type="ECO:0000256" key="6">
    <source>
        <dbReference type="ARBA" id="ARBA00023229"/>
    </source>
</evidence>
<feature type="binding site" evidence="7">
    <location>
        <position position="303"/>
    </location>
    <ligand>
        <name>[4Fe-4S] cluster</name>
        <dbReference type="ChEBI" id="CHEBI:49883"/>
    </ligand>
</feature>
<dbReference type="InterPro" id="IPR011005">
    <property type="entry name" value="Dihydropteroate_synth-like_sf"/>
</dbReference>
<keyword evidence="5 7" id="KW-0411">Iron-sulfur</keyword>
<keyword evidence="4 7" id="KW-0408">Iron</keyword>
<dbReference type="SUPFAM" id="SSF56014">
    <property type="entry name" value="Nitrite and sulphite reductase 4Fe-4S domain-like"/>
    <property type="match status" value="1"/>
</dbReference>
<dbReference type="GO" id="GO:0046429">
    <property type="term" value="F:4-hydroxy-3-methylbut-2-en-1-yl diphosphate synthase activity (ferredoxin)"/>
    <property type="evidence" value="ECO:0007669"/>
    <property type="project" value="UniProtKB-UniRule"/>
</dbReference>
<reference evidence="10 11" key="1">
    <citation type="submission" date="2020-01" db="EMBL/GenBank/DDBJ databases">
        <title>Genomic analysis of Aminipila sp. CBA3637.</title>
        <authorList>
            <person name="Kim Y.B."/>
            <person name="Roh S.W."/>
        </authorList>
    </citation>
    <scope>NUCLEOTIDE SEQUENCE [LARGE SCALE GENOMIC DNA]</scope>
    <source>
        <strain evidence="10 11">CBA3637</strain>
    </source>
</reference>
<dbReference type="PANTHER" id="PTHR30454">
    <property type="entry name" value="4-HYDROXY-3-METHYLBUT-2-EN-1-YL DIPHOSPHATE SYNTHASE"/>
    <property type="match status" value="1"/>
</dbReference>
<comment type="catalytic activity">
    <reaction evidence="7">
        <text>(2E)-4-hydroxy-3-methylbut-2-enyl diphosphate + oxidized [flavodoxin] + H2O + 2 H(+) = 2-C-methyl-D-erythritol 2,4-cyclic diphosphate + reduced [flavodoxin]</text>
        <dbReference type="Rhea" id="RHEA:43604"/>
        <dbReference type="Rhea" id="RHEA-COMP:10622"/>
        <dbReference type="Rhea" id="RHEA-COMP:10623"/>
        <dbReference type="ChEBI" id="CHEBI:15377"/>
        <dbReference type="ChEBI" id="CHEBI:15378"/>
        <dbReference type="ChEBI" id="CHEBI:57618"/>
        <dbReference type="ChEBI" id="CHEBI:58210"/>
        <dbReference type="ChEBI" id="CHEBI:58483"/>
        <dbReference type="ChEBI" id="CHEBI:128753"/>
        <dbReference type="EC" id="1.17.7.3"/>
    </reaction>
</comment>
<evidence type="ECO:0000256" key="7">
    <source>
        <dbReference type="HAMAP-Rule" id="MF_00159"/>
    </source>
</evidence>
<dbReference type="NCBIfam" id="NF001540">
    <property type="entry name" value="PRK00366.1"/>
    <property type="match status" value="1"/>
</dbReference>
<feature type="domain" description="IspG TIM-barrel" evidence="8">
    <location>
        <begin position="3"/>
        <end position="241"/>
    </location>
</feature>
<dbReference type="Gene3D" id="3.30.413.10">
    <property type="entry name" value="Sulfite Reductase Hemoprotein, domain 1"/>
    <property type="match status" value="1"/>
</dbReference>
<dbReference type="GO" id="GO:0016114">
    <property type="term" value="P:terpenoid biosynthetic process"/>
    <property type="evidence" value="ECO:0007669"/>
    <property type="project" value="InterPro"/>
</dbReference>
<comment type="cofactor">
    <cofactor evidence="7">
        <name>[4Fe-4S] cluster</name>
        <dbReference type="ChEBI" id="CHEBI:49883"/>
    </cofactor>
    <text evidence="7">Binds 1 [4Fe-4S] cluster.</text>
</comment>
<dbReference type="KEGG" id="amic:Ami3637_13340"/>
<evidence type="ECO:0000313" key="10">
    <source>
        <dbReference type="EMBL" id="QHI73229.1"/>
    </source>
</evidence>
<dbReference type="InterPro" id="IPR016425">
    <property type="entry name" value="IspG_bac"/>
</dbReference>
<dbReference type="GO" id="GO:0019288">
    <property type="term" value="P:isopentenyl diphosphate biosynthetic process, methylerythritol 4-phosphate pathway"/>
    <property type="evidence" value="ECO:0007669"/>
    <property type="project" value="UniProtKB-UniRule"/>
</dbReference>
<organism evidence="10 11">
    <name type="scientific">Aminipila terrae</name>
    <dbReference type="NCBI Taxonomy" id="2697030"/>
    <lineage>
        <taxon>Bacteria</taxon>
        <taxon>Bacillati</taxon>
        <taxon>Bacillota</taxon>
        <taxon>Clostridia</taxon>
        <taxon>Peptostreptococcales</taxon>
        <taxon>Anaerovoracaceae</taxon>
        <taxon>Aminipila</taxon>
    </lineage>
</organism>
<dbReference type="InterPro" id="IPR045854">
    <property type="entry name" value="NO2/SO3_Rdtase_4Fe4S_sf"/>
</dbReference>
<dbReference type="RefSeq" id="WP_162362995.1">
    <property type="nucleotide sequence ID" value="NZ_CP047591.1"/>
</dbReference>
<dbReference type="EC" id="1.17.7.3" evidence="7"/>
<dbReference type="InterPro" id="IPR058579">
    <property type="entry name" value="IspG_C"/>
</dbReference>
<comment type="pathway">
    <text evidence="7">Isoprenoid biosynthesis; isopentenyl diphosphate biosynthesis via DXP pathway; isopentenyl diphosphate from 1-deoxy-D-xylulose 5-phosphate: step 5/6.</text>
</comment>
<dbReference type="FunFam" id="3.20.20.20:FF:000001">
    <property type="entry name" value="4-hydroxy-3-methylbut-2-en-1-yl diphosphate synthase (flavodoxin)"/>
    <property type="match status" value="1"/>
</dbReference>
<evidence type="ECO:0000256" key="4">
    <source>
        <dbReference type="ARBA" id="ARBA00023004"/>
    </source>
</evidence>
<keyword evidence="3 7" id="KW-0560">Oxidoreductase</keyword>
<sequence>MKKSVRCGDVIIGGGTPISIQSMTNVDTRDVKKVTDQIKALEEAGCDIVRLAIPDMEAAEALLQIKKNIKIPLVADIHFDYRLAIAAIKNGADKVRINPGNIGNEERVKAVVEAAKERKIPIRVGVNSGSLEKDILQKNGGVTAEGLTESALRHVAMLEQMDFDDIVISLKSSDVRLNYEAHKLISEQTDHPLHIGITESGTVNSGKLKSAIGIGGLLLAGIGDTMRVSLTGDPVKEVYFARDILKSIGIRPSGINLVSCPTCGRTRVDLEKIALQVEEAIGKIGAKREARGLPPITVAVMGCAVNGPGEAREADFGVAGGDGRGILFAKGEIIKTVSEDKIVEELVKLIEMADKK</sequence>
<keyword evidence="2 7" id="KW-0479">Metal-binding</keyword>
<evidence type="ECO:0000256" key="5">
    <source>
        <dbReference type="ARBA" id="ARBA00023014"/>
    </source>
</evidence>
<protein>
    <recommendedName>
        <fullName evidence="7">4-hydroxy-3-methylbut-2-en-1-yl diphosphate synthase (flavodoxin)</fullName>
        <ecNumber evidence="7">1.17.7.3</ecNumber>
    </recommendedName>
    <alternativeName>
        <fullName evidence="7">1-hydroxy-2-methyl-2-(E)-butenyl 4-diphosphate synthase</fullName>
    </alternativeName>
</protein>
<dbReference type="GO" id="GO:0005506">
    <property type="term" value="F:iron ion binding"/>
    <property type="evidence" value="ECO:0007669"/>
    <property type="project" value="InterPro"/>
</dbReference>
<keyword evidence="6 7" id="KW-0414">Isoprene biosynthesis</keyword>
<dbReference type="AlphaFoldDB" id="A0A6P1MEU3"/>
<dbReference type="Proteomes" id="UP000463883">
    <property type="component" value="Chromosome"/>
</dbReference>
<dbReference type="NCBIfam" id="TIGR00612">
    <property type="entry name" value="ispG_gcpE"/>
    <property type="match status" value="1"/>
</dbReference>
<dbReference type="GO" id="GO:0051539">
    <property type="term" value="F:4 iron, 4 sulfur cluster binding"/>
    <property type="evidence" value="ECO:0007669"/>
    <property type="project" value="UniProtKB-UniRule"/>
</dbReference>
<dbReference type="PIRSF" id="PIRSF004640">
    <property type="entry name" value="IspG"/>
    <property type="match status" value="1"/>
</dbReference>
<accession>A0A6P1MEU3</accession>
<feature type="domain" description="IspG C-terminal" evidence="9">
    <location>
        <begin position="256"/>
        <end position="351"/>
    </location>
</feature>
<feature type="binding site" evidence="7">
    <location>
        <position position="310"/>
    </location>
    <ligand>
        <name>[4Fe-4S] cluster</name>
        <dbReference type="ChEBI" id="CHEBI:49883"/>
    </ligand>
</feature>
<name>A0A6P1MEU3_9FIRM</name>
<evidence type="ECO:0000259" key="9">
    <source>
        <dbReference type="Pfam" id="PF26540"/>
    </source>
</evidence>
<proteinExistence type="inferred from homology"/>
<feature type="binding site" evidence="7">
    <location>
        <position position="263"/>
    </location>
    <ligand>
        <name>[4Fe-4S] cluster</name>
        <dbReference type="ChEBI" id="CHEBI:49883"/>
    </ligand>
</feature>
<dbReference type="UniPathway" id="UPA00056">
    <property type="reaction ID" value="UER00096"/>
</dbReference>
<evidence type="ECO:0000256" key="3">
    <source>
        <dbReference type="ARBA" id="ARBA00023002"/>
    </source>
</evidence>
<dbReference type="Pfam" id="PF04551">
    <property type="entry name" value="GcpE"/>
    <property type="match status" value="1"/>
</dbReference>
<dbReference type="SUPFAM" id="SSF51717">
    <property type="entry name" value="Dihydropteroate synthetase-like"/>
    <property type="match status" value="1"/>
</dbReference>
<dbReference type="Gene3D" id="3.20.20.20">
    <property type="entry name" value="Dihydropteroate synthase-like"/>
    <property type="match status" value="1"/>
</dbReference>
<evidence type="ECO:0000256" key="2">
    <source>
        <dbReference type="ARBA" id="ARBA00022723"/>
    </source>
</evidence>
<evidence type="ECO:0000256" key="1">
    <source>
        <dbReference type="ARBA" id="ARBA00022485"/>
    </source>
</evidence>
<keyword evidence="1 7" id="KW-0004">4Fe-4S</keyword>
<keyword evidence="11" id="KW-1185">Reference proteome</keyword>
<dbReference type="EMBL" id="CP047591">
    <property type="protein sequence ID" value="QHI73229.1"/>
    <property type="molecule type" value="Genomic_DNA"/>
</dbReference>
<dbReference type="PANTHER" id="PTHR30454:SF0">
    <property type="entry name" value="4-HYDROXY-3-METHYLBUT-2-EN-1-YL DIPHOSPHATE SYNTHASE (FERREDOXIN), CHLOROPLASTIC"/>
    <property type="match status" value="1"/>
</dbReference>
<comment type="function">
    <text evidence="7">Converts 2C-methyl-D-erythritol 2,4-cyclodiphosphate (ME-2,4cPP) into 1-hydroxy-2-methyl-2-(E)-butenyl 4-diphosphate.</text>
</comment>
<dbReference type="InterPro" id="IPR058578">
    <property type="entry name" value="IspG_TIM"/>
</dbReference>
<dbReference type="HAMAP" id="MF_00159">
    <property type="entry name" value="IspG"/>
    <property type="match status" value="1"/>
</dbReference>
<evidence type="ECO:0000259" key="8">
    <source>
        <dbReference type="Pfam" id="PF04551"/>
    </source>
</evidence>
<dbReference type="InterPro" id="IPR004588">
    <property type="entry name" value="IspG_bac-typ"/>
</dbReference>